<dbReference type="Proteomes" id="UP000192359">
    <property type="component" value="Unassembled WGS sequence"/>
</dbReference>
<proteinExistence type="predicted"/>
<dbReference type="AlphaFoldDB" id="A0A1Y1RLT4"/>
<protein>
    <recommendedName>
        <fullName evidence="3">Methionine synthase</fullName>
    </recommendedName>
</protein>
<name>A0A1Y1RLT4_9MICC</name>
<accession>A0A1Y1RLT4</accession>
<comment type="caution">
    <text evidence="1">The sequence shown here is derived from an EMBL/GenBank/DDBJ whole genome shotgun (WGS) entry which is preliminary data.</text>
</comment>
<keyword evidence="2" id="KW-1185">Reference proteome</keyword>
<evidence type="ECO:0008006" key="3">
    <source>
        <dbReference type="Google" id="ProtNLM"/>
    </source>
</evidence>
<dbReference type="EMBL" id="LXWF01000044">
    <property type="protein sequence ID" value="ORC15299.1"/>
    <property type="molecule type" value="Genomic_DNA"/>
</dbReference>
<sequence length="331" mass="34920">MRATGLGPWAGYRMVDAVARVRGELGHPHISYLPELADRGYRATLLARSIATLEGLGADVTASGWRLTTGYVAEGGAARALLESDINVLADAVGRESGAVPGAVKIRLLGPVSLAAQTYLTSGERLIQDAGARRDLLESLLAGLEGVLGLLTEAVPGSQLLVQFEEPDVVAASAGTLATSSGYRTHRALPRQELIAVFTGLHAGLEQLGAHPLVRTDVLALHPEVQSVLKTPVLNMAGKATVAWEPIAARLEAGGEVFLETLDAHIYSPASDIARSMWATWRDLGLPKTLLQRIVLTERGSLADTDPARATTVLGHLTETARTLSEIAQDA</sequence>
<evidence type="ECO:0000313" key="1">
    <source>
        <dbReference type="EMBL" id="ORC15299.1"/>
    </source>
</evidence>
<reference evidence="1 2" key="1">
    <citation type="submission" date="2016-05" db="EMBL/GenBank/DDBJ databases">
        <title>Draft genome sequence of a porcine commensal Rothia nasimurium.</title>
        <authorList>
            <person name="Gaiser R.A."/>
            <person name="Van Baarlen P."/>
            <person name="Wells J.M."/>
        </authorList>
    </citation>
    <scope>NUCLEOTIDE SEQUENCE [LARGE SCALE GENOMIC DNA]</scope>
    <source>
        <strain evidence="1 2">PT-32</strain>
    </source>
</reference>
<organism evidence="1 2">
    <name type="scientific">Rothia nasimurium</name>
    <dbReference type="NCBI Taxonomy" id="85336"/>
    <lineage>
        <taxon>Bacteria</taxon>
        <taxon>Bacillati</taxon>
        <taxon>Actinomycetota</taxon>
        <taxon>Actinomycetes</taxon>
        <taxon>Micrococcales</taxon>
        <taxon>Micrococcaceae</taxon>
        <taxon>Rothia</taxon>
    </lineage>
</organism>
<evidence type="ECO:0000313" key="2">
    <source>
        <dbReference type="Proteomes" id="UP000192359"/>
    </source>
</evidence>
<gene>
    <name evidence="1" type="ORF">A7979_08045</name>
</gene>